<dbReference type="Proteomes" id="UP001419268">
    <property type="component" value="Unassembled WGS sequence"/>
</dbReference>
<name>A0AAP0P9X4_9MAGN</name>
<accession>A0AAP0P9X4</accession>
<evidence type="ECO:0000313" key="2">
    <source>
        <dbReference type="EMBL" id="KAK9133285.1"/>
    </source>
</evidence>
<dbReference type="EMBL" id="JBBNAG010000005">
    <property type="protein sequence ID" value="KAK9133285.1"/>
    <property type="molecule type" value="Genomic_DNA"/>
</dbReference>
<comment type="caution">
    <text evidence="2">The sequence shown here is derived from an EMBL/GenBank/DDBJ whole genome shotgun (WGS) entry which is preliminary data.</text>
</comment>
<sequence length="116" mass="12794">MPTPFNNTAAPPNAPFDNTTVNARKNTSPHIRRAKIAMPRPPPPPLFDNTTAVAEYRPSLAAAKNRSTNALPTPRPLPGPESPERGWSPSPREEPRVVEGRHRRRWPPEPQGGRDG</sequence>
<keyword evidence="3" id="KW-1185">Reference proteome</keyword>
<proteinExistence type="predicted"/>
<feature type="compositionally biased region" description="Low complexity" evidence="1">
    <location>
        <begin position="1"/>
        <end position="20"/>
    </location>
</feature>
<evidence type="ECO:0000256" key="1">
    <source>
        <dbReference type="SAM" id="MobiDB-lite"/>
    </source>
</evidence>
<gene>
    <name evidence="2" type="ORF">Scep_012813</name>
</gene>
<reference evidence="2 3" key="1">
    <citation type="submission" date="2024-01" db="EMBL/GenBank/DDBJ databases">
        <title>Genome assemblies of Stephania.</title>
        <authorList>
            <person name="Yang L."/>
        </authorList>
    </citation>
    <scope>NUCLEOTIDE SEQUENCE [LARGE SCALE GENOMIC DNA]</scope>
    <source>
        <strain evidence="2">JXDWG</strain>
        <tissue evidence="2">Leaf</tissue>
    </source>
</reference>
<organism evidence="2 3">
    <name type="scientific">Stephania cephalantha</name>
    <dbReference type="NCBI Taxonomy" id="152367"/>
    <lineage>
        <taxon>Eukaryota</taxon>
        <taxon>Viridiplantae</taxon>
        <taxon>Streptophyta</taxon>
        <taxon>Embryophyta</taxon>
        <taxon>Tracheophyta</taxon>
        <taxon>Spermatophyta</taxon>
        <taxon>Magnoliopsida</taxon>
        <taxon>Ranunculales</taxon>
        <taxon>Menispermaceae</taxon>
        <taxon>Menispermoideae</taxon>
        <taxon>Cissampelideae</taxon>
        <taxon>Stephania</taxon>
    </lineage>
</organism>
<evidence type="ECO:0000313" key="3">
    <source>
        <dbReference type="Proteomes" id="UP001419268"/>
    </source>
</evidence>
<feature type="region of interest" description="Disordered" evidence="1">
    <location>
        <begin position="1"/>
        <end position="116"/>
    </location>
</feature>
<protein>
    <submittedName>
        <fullName evidence="2">Uncharacterized protein</fullName>
    </submittedName>
</protein>
<feature type="compositionally biased region" description="Basic and acidic residues" evidence="1">
    <location>
        <begin position="91"/>
        <end position="100"/>
    </location>
</feature>
<dbReference type="AlphaFoldDB" id="A0AAP0P9X4"/>